<sequence>MAGKLHTYYLAEAFMARSWVNGLDEELLHCMLFSLILGTRGTCPCEVLDSDHVLIQKNLKESEELLFSSPVLVGALHRNVANGGFTVKYQQQQQQQQQHQHQQQQQHKQVKPVLSRGLRLWTHCLQT</sequence>
<dbReference type="AlphaFoldDB" id="A0A438E650"/>
<protein>
    <submittedName>
        <fullName evidence="1">Uncharacterized protein</fullName>
    </submittedName>
</protein>
<gene>
    <name evidence="1" type="ORF">CK203_078715</name>
</gene>
<accession>A0A438E650</accession>
<evidence type="ECO:0000313" key="2">
    <source>
        <dbReference type="Proteomes" id="UP000288805"/>
    </source>
</evidence>
<organism evidence="1 2">
    <name type="scientific">Vitis vinifera</name>
    <name type="common">Grape</name>
    <dbReference type="NCBI Taxonomy" id="29760"/>
    <lineage>
        <taxon>Eukaryota</taxon>
        <taxon>Viridiplantae</taxon>
        <taxon>Streptophyta</taxon>
        <taxon>Embryophyta</taxon>
        <taxon>Tracheophyta</taxon>
        <taxon>Spermatophyta</taxon>
        <taxon>Magnoliopsida</taxon>
        <taxon>eudicotyledons</taxon>
        <taxon>Gunneridae</taxon>
        <taxon>Pentapetalae</taxon>
        <taxon>rosids</taxon>
        <taxon>Vitales</taxon>
        <taxon>Vitaceae</taxon>
        <taxon>Viteae</taxon>
        <taxon>Vitis</taxon>
    </lineage>
</organism>
<evidence type="ECO:0000313" key="1">
    <source>
        <dbReference type="EMBL" id="RVW43132.1"/>
    </source>
</evidence>
<comment type="caution">
    <text evidence="1">The sequence shown here is derived from an EMBL/GenBank/DDBJ whole genome shotgun (WGS) entry which is preliminary data.</text>
</comment>
<name>A0A438E650_VITVI</name>
<dbReference type="EMBL" id="QGNW01001385">
    <property type="protein sequence ID" value="RVW43132.1"/>
    <property type="molecule type" value="Genomic_DNA"/>
</dbReference>
<proteinExistence type="predicted"/>
<dbReference type="Proteomes" id="UP000288805">
    <property type="component" value="Unassembled WGS sequence"/>
</dbReference>
<reference evidence="1 2" key="1">
    <citation type="journal article" date="2018" name="PLoS Genet.">
        <title>Population sequencing reveals clonal diversity and ancestral inbreeding in the grapevine cultivar Chardonnay.</title>
        <authorList>
            <person name="Roach M.J."/>
            <person name="Johnson D.L."/>
            <person name="Bohlmann J."/>
            <person name="van Vuuren H.J."/>
            <person name="Jones S.J."/>
            <person name="Pretorius I.S."/>
            <person name="Schmidt S.A."/>
            <person name="Borneman A.R."/>
        </authorList>
    </citation>
    <scope>NUCLEOTIDE SEQUENCE [LARGE SCALE GENOMIC DNA]</scope>
    <source>
        <strain evidence="2">cv. Chardonnay</strain>
        <tissue evidence="1">Leaf</tissue>
    </source>
</reference>